<dbReference type="eggNOG" id="COG2095">
    <property type="taxonomic scope" value="Bacteria"/>
</dbReference>
<keyword evidence="3" id="KW-1003">Cell membrane</keyword>
<feature type="transmembrane region" description="Helical" evidence="7">
    <location>
        <begin position="76"/>
        <end position="93"/>
    </location>
</feature>
<comment type="subcellular location">
    <subcellularLocation>
        <location evidence="1 7">Cell membrane</location>
        <topology evidence="1 7">Multi-pass membrane protein</topology>
    </subcellularLocation>
</comment>
<dbReference type="Pfam" id="PF01914">
    <property type="entry name" value="MarC"/>
    <property type="match status" value="1"/>
</dbReference>
<dbReference type="EMBL" id="ATHI01000010">
    <property type="protein sequence ID" value="EPR34475.1"/>
    <property type="molecule type" value="Genomic_DNA"/>
</dbReference>
<feature type="transmembrane region" description="Helical" evidence="7">
    <location>
        <begin position="6"/>
        <end position="31"/>
    </location>
</feature>
<protein>
    <recommendedName>
        <fullName evidence="7">UPF0056 membrane protein</fullName>
    </recommendedName>
</protein>
<dbReference type="AlphaFoldDB" id="S7TD43"/>
<sequence length="193" mass="20571">MESWFANFLLAFIPLFVAIDPIGMAGLFIGLTEGIDNSLRARIARQAAITALVVTLGFMALGAFIFKAIGITISDFQVAGGLILLIVSTRALLDQERKAVPLHEDFGVVPLGLPLIAGPASLSAVLVLKDTAGLGPTIAAIVLNMWLTYLCMRHVRAVVRVLGKRGIRAVSKLIALLLVAFAVHMIRVGVQTM</sequence>
<evidence type="ECO:0000256" key="3">
    <source>
        <dbReference type="ARBA" id="ARBA00022475"/>
    </source>
</evidence>
<dbReference type="RefSeq" id="WP_020886641.1">
    <property type="nucleotide sequence ID" value="NZ_ATHI01000010.1"/>
</dbReference>
<evidence type="ECO:0000256" key="1">
    <source>
        <dbReference type="ARBA" id="ARBA00004651"/>
    </source>
</evidence>
<comment type="similarity">
    <text evidence="2 7">Belongs to the UPF0056 (MarC) family.</text>
</comment>
<dbReference type="NCBIfam" id="TIGR00427">
    <property type="entry name" value="NAAT family transporter"/>
    <property type="match status" value="1"/>
</dbReference>
<evidence type="ECO:0000256" key="5">
    <source>
        <dbReference type="ARBA" id="ARBA00022989"/>
    </source>
</evidence>
<dbReference type="Proteomes" id="UP000014975">
    <property type="component" value="Unassembled WGS sequence"/>
</dbReference>
<dbReference type="PANTHER" id="PTHR33508:SF1">
    <property type="entry name" value="UPF0056 MEMBRANE PROTEIN YHCE"/>
    <property type="match status" value="1"/>
</dbReference>
<feature type="transmembrane region" description="Helical" evidence="7">
    <location>
        <begin position="134"/>
        <end position="152"/>
    </location>
</feature>
<feature type="transmembrane region" description="Helical" evidence="7">
    <location>
        <begin position="105"/>
        <end position="128"/>
    </location>
</feature>
<gene>
    <name evidence="8" type="ORF">dsat_2757</name>
</gene>
<dbReference type="InterPro" id="IPR002771">
    <property type="entry name" value="Multi_antbiot-R_MarC"/>
</dbReference>
<evidence type="ECO:0000313" key="9">
    <source>
        <dbReference type="Proteomes" id="UP000014975"/>
    </source>
</evidence>
<accession>S7TD43</accession>
<keyword evidence="9" id="KW-1185">Reference proteome</keyword>
<dbReference type="GO" id="GO:0005886">
    <property type="term" value="C:plasma membrane"/>
    <property type="evidence" value="ECO:0007669"/>
    <property type="project" value="UniProtKB-SubCell"/>
</dbReference>
<organism evidence="8 9">
    <name type="scientific">Alkalidesulfovibrio alkalitolerans DSM 16529</name>
    <dbReference type="NCBI Taxonomy" id="1121439"/>
    <lineage>
        <taxon>Bacteria</taxon>
        <taxon>Pseudomonadati</taxon>
        <taxon>Thermodesulfobacteriota</taxon>
        <taxon>Desulfovibrionia</taxon>
        <taxon>Desulfovibrionales</taxon>
        <taxon>Desulfovibrionaceae</taxon>
        <taxon>Alkalidesulfovibrio</taxon>
    </lineage>
</organism>
<evidence type="ECO:0000256" key="7">
    <source>
        <dbReference type="RuleBase" id="RU362048"/>
    </source>
</evidence>
<reference evidence="8 9" key="1">
    <citation type="journal article" date="2013" name="Genome Announc.">
        <title>Draft genome sequences for three mercury-methylating, sulfate-reducing bacteria.</title>
        <authorList>
            <person name="Brown S.D."/>
            <person name="Hurt R.A.Jr."/>
            <person name="Gilmour C.C."/>
            <person name="Elias D.A."/>
        </authorList>
    </citation>
    <scope>NUCLEOTIDE SEQUENCE [LARGE SCALE GENOMIC DNA]</scope>
    <source>
        <strain evidence="8 9">DSM 16529</strain>
    </source>
</reference>
<evidence type="ECO:0000256" key="2">
    <source>
        <dbReference type="ARBA" id="ARBA00009784"/>
    </source>
</evidence>
<dbReference type="PATRIC" id="fig|1121439.3.peg.1161"/>
<feature type="transmembrane region" description="Helical" evidence="7">
    <location>
        <begin position="43"/>
        <end position="70"/>
    </location>
</feature>
<keyword evidence="5 7" id="KW-1133">Transmembrane helix</keyword>
<keyword evidence="6 7" id="KW-0472">Membrane</keyword>
<evidence type="ECO:0000256" key="4">
    <source>
        <dbReference type="ARBA" id="ARBA00022692"/>
    </source>
</evidence>
<dbReference type="STRING" id="1121439.dsat_2757"/>
<proteinExistence type="inferred from homology"/>
<evidence type="ECO:0000313" key="8">
    <source>
        <dbReference type="EMBL" id="EPR34475.1"/>
    </source>
</evidence>
<name>S7TD43_9BACT</name>
<evidence type="ECO:0000256" key="6">
    <source>
        <dbReference type="ARBA" id="ARBA00023136"/>
    </source>
</evidence>
<dbReference type="PANTHER" id="PTHR33508">
    <property type="entry name" value="UPF0056 MEMBRANE PROTEIN YHCE"/>
    <property type="match status" value="1"/>
</dbReference>
<comment type="caution">
    <text evidence="8">The sequence shown here is derived from an EMBL/GenBank/DDBJ whole genome shotgun (WGS) entry which is preliminary data.</text>
</comment>
<keyword evidence="4 7" id="KW-0812">Transmembrane</keyword>
<dbReference type="OrthoDB" id="21094at2"/>
<feature type="transmembrane region" description="Helical" evidence="7">
    <location>
        <begin position="173"/>
        <end position="190"/>
    </location>
</feature>